<evidence type="ECO:0000259" key="1">
    <source>
        <dbReference type="Pfam" id="PF06863"/>
    </source>
</evidence>
<dbReference type="EMBL" id="CP058214">
    <property type="protein sequence ID" value="QPC42004.1"/>
    <property type="molecule type" value="Genomic_DNA"/>
</dbReference>
<organism evidence="2 3">
    <name type="scientific">Kaustia mangrovi</name>
    <dbReference type="NCBI Taxonomy" id="2593653"/>
    <lineage>
        <taxon>Bacteria</taxon>
        <taxon>Pseudomonadati</taxon>
        <taxon>Pseudomonadota</taxon>
        <taxon>Alphaproteobacteria</taxon>
        <taxon>Hyphomicrobiales</taxon>
        <taxon>Parvibaculaceae</taxon>
        <taxon>Kaustia</taxon>
    </lineage>
</organism>
<evidence type="ECO:0000313" key="3">
    <source>
        <dbReference type="Proteomes" id="UP000593594"/>
    </source>
</evidence>
<sequence length="184" mass="20123">MGRILFWAIATVMLAGATHLAVVLFTPDISMASLIGRITAATAVNRMVVLEPEETATLVHEINPDLAYAVCPYDIVDNDLQITLEIPDTYWSISIYNERGDNIYTLNDRQAGASYLVLRLVQKASASDETLVPSLTEGNAVVVRTSSLRGVIMLRAMVPNGAYRQRIRDVLAASRCAPQARETS</sequence>
<dbReference type="Pfam" id="PF06863">
    <property type="entry name" value="DUF1254"/>
    <property type="match status" value="1"/>
</dbReference>
<name>A0A7S8C253_9HYPH</name>
<keyword evidence="3" id="KW-1185">Reference proteome</keyword>
<dbReference type="Proteomes" id="UP000593594">
    <property type="component" value="Chromosome"/>
</dbReference>
<reference evidence="2 3" key="1">
    <citation type="submission" date="2020-06" db="EMBL/GenBank/DDBJ databases">
        <title>Genome sequence of 2 isolates from Red Sea Mangroves.</title>
        <authorList>
            <person name="Sefrji F."/>
            <person name="Michoud G."/>
            <person name="Merlino G."/>
            <person name="Daffonchio D."/>
        </authorList>
    </citation>
    <scope>NUCLEOTIDE SEQUENCE [LARGE SCALE GENOMIC DNA]</scope>
    <source>
        <strain evidence="2 3">R1DC25</strain>
    </source>
</reference>
<dbReference type="RefSeq" id="WP_213163231.1">
    <property type="nucleotide sequence ID" value="NZ_CP058214.1"/>
</dbReference>
<dbReference type="AlphaFoldDB" id="A0A7S8C253"/>
<dbReference type="InterPro" id="IPR010679">
    <property type="entry name" value="DUF1254"/>
</dbReference>
<dbReference type="SUPFAM" id="SSF160935">
    <property type="entry name" value="VPA0735-like"/>
    <property type="match status" value="1"/>
</dbReference>
<dbReference type="PIRSF" id="PIRSF010244">
    <property type="entry name" value="UCP010244_imp"/>
    <property type="match status" value="1"/>
</dbReference>
<protein>
    <submittedName>
        <fullName evidence="2">DUF1254 domain-containing protein</fullName>
    </submittedName>
</protein>
<feature type="domain" description="DUF1254" evidence="1">
    <location>
        <begin position="45"/>
        <end position="176"/>
    </location>
</feature>
<proteinExistence type="predicted"/>
<gene>
    <name evidence="2" type="ORF">HW532_04310</name>
</gene>
<evidence type="ECO:0000313" key="2">
    <source>
        <dbReference type="EMBL" id="QPC42004.1"/>
    </source>
</evidence>
<accession>A0A7S8C253</accession>
<dbReference type="KEGG" id="kmn:HW532_04310"/>
<dbReference type="InterPro" id="IPR014456">
    <property type="entry name" value="UCP010244_IM"/>
</dbReference>